<reference evidence="1 2" key="2">
    <citation type="journal article" date="2024" name="Int. J. Syst. Evol. Microbiol.">
        <title>Promethearchaeum syntrophicum gen. nov., sp. nov., an anaerobic, obligately syntrophic archaeon, the first isolate of the lineage 'Asgard' archaea, and proposal of the new archaeal phylum Promethearchaeota phyl. nov. and kingdom Promethearchaeati regn. nov.</title>
        <authorList>
            <person name="Imachi H."/>
            <person name="Nobu M.K."/>
            <person name="Kato S."/>
            <person name="Takaki Y."/>
            <person name="Miyazaki M."/>
            <person name="Miyata M."/>
            <person name="Ogawara M."/>
            <person name="Saito Y."/>
            <person name="Sakai S."/>
            <person name="Tahara Y.O."/>
            <person name="Takano Y."/>
            <person name="Tasumi E."/>
            <person name="Uematsu K."/>
            <person name="Yoshimura T."/>
            <person name="Itoh T."/>
            <person name="Ohkuma M."/>
            <person name="Takai K."/>
        </authorList>
    </citation>
    <scope>NUCLEOTIDE SEQUENCE [LARGE SCALE GENOMIC DNA]</scope>
    <source>
        <strain evidence="1 2">MK-D1</strain>
    </source>
</reference>
<protein>
    <submittedName>
        <fullName evidence="1">AAA family ATPase</fullName>
    </submittedName>
</protein>
<name>A0A5B9DE69_9ARCH</name>
<evidence type="ECO:0000313" key="2">
    <source>
        <dbReference type="Proteomes" id="UP000321408"/>
    </source>
</evidence>
<sequence>MKFLMIFGPAAVGKMAVGFELAQMTGFKVFHNHMTIEPLIRIFPHGSPHFKRLDKEFRFRIFEEAAISDLKGLIFTMVWALGIKADEDYVTEIVNIFSAQDIETNFVELEADQKIRLERNKTRLRLEEKPSKRDLEWSEDSVKKMDRDYRLNSSPTQPFEYSPNYIKINNTYLSASETAKLIKKHFNI</sequence>
<proteinExistence type="predicted"/>
<accession>A0A5B9DE69</accession>
<dbReference type="EMBL" id="CP042905">
    <property type="protein sequence ID" value="QEE17291.1"/>
    <property type="molecule type" value="Genomic_DNA"/>
</dbReference>
<dbReference type="SUPFAM" id="SSF52540">
    <property type="entry name" value="P-loop containing nucleoside triphosphate hydrolases"/>
    <property type="match status" value="1"/>
</dbReference>
<organism evidence="1 2">
    <name type="scientific">Promethearchaeum syntrophicum</name>
    <dbReference type="NCBI Taxonomy" id="2594042"/>
    <lineage>
        <taxon>Archaea</taxon>
        <taxon>Promethearchaeati</taxon>
        <taxon>Promethearchaeota</taxon>
        <taxon>Promethearchaeia</taxon>
        <taxon>Promethearchaeales</taxon>
        <taxon>Promethearchaeaceae</taxon>
        <taxon>Promethearchaeum</taxon>
    </lineage>
</organism>
<evidence type="ECO:0000313" key="1">
    <source>
        <dbReference type="EMBL" id="QEE17291.1"/>
    </source>
</evidence>
<dbReference type="InterPro" id="IPR027417">
    <property type="entry name" value="P-loop_NTPase"/>
</dbReference>
<dbReference type="GeneID" id="41331094"/>
<dbReference type="KEGG" id="psyt:DSAG12_03123"/>
<keyword evidence="2" id="KW-1185">Reference proteome</keyword>
<dbReference type="RefSeq" id="WP_147664189.1">
    <property type="nucleotide sequence ID" value="NZ_CP042905.2"/>
</dbReference>
<dbReference type="AlphaFoldDB" id="A0A5B9DE69"/>
<dbReference type="Gene3D" id="3.40.50.300">
    <property type="entry name" value="P-loop containing nucleotide triphosphate hydrolases"/>
    <property type="match status" value="1"/>
</dbReference>
<gene>
    <name evidence="1" type="ORF">DSAG12_03123</name>
</gene>
<reference evidence="1 2" key="1">
    <citation type="journal article" date="2020" name="Nature">
        <title>Isolation of an archaeon at the prokaryote-eukaryote interface.</title>
        <authorList>
            <person name="Imachi H."/>
            <person name="Nobu M.K."/>
            <person name="Nakahara N."/>
            <person name="Morono Y."/>
            <person name="Ogawara M."/>
            <person name="Takaki Y."/>
            <person name="Takano Y."/>
            <person name="Uematsu K."/>
            <person name="Ikuta T."/>
            <person name="Ito M."/>
            <person name="Matsui Y."/>
            <person name="Miyazaki M."/>
            <person name="Murata K."/>
            <person name="Saito Y."/>
            <person name="Sakai S."/>
            <person name="Song C."/>
            <person name="Tasumi E."/>
            <person name="Yamanaka Y."/>
            <person name="Yamaguchi T."/>
            <person name="Kamagata Y."/>
            <person name="Tamaki H."/>
            <person name="Takai K."/>
        </authorList>
    </citation>
    <scope>NUCLEOTIDE SEQUENCE [LARGE SCALE GENOMIC DNA]</scope>
    <source>
        <strain evidence="1 2">MK-D1</strain>
    </source>
</reference>
<dbReference type="Proteomes" id="UP000321408">
    <property type="component" value="Chromosome"/>
</dbReference>